<dbReference type="Pfam" id="PF07531">
    <property type="entry name" value="TAFH"/>
    <property type="match status" value="1"/>
</dbReference>
<comment type="caution">
    <text evidence="7">The sequence shown here is derived from an EMBL/GenBank/DDBJ whole genome shotgun (WGS) entry which is preliminary data.</text>
</comment>
<dbReference type="SUPFAM" id="SSF158553">
    <property type="entry name" value="TAFH domain-like"/>
    <property type="match status" value="1"/>
</dbReference>
<feature type="compositionally biased region" description="Basic and acidic residues" evidence="5">
    <location>
        <begin position="413"/>
        <end position="438"/>
    </location>
</feature>
<evidence type="ECO:0000256" key="4">
    <source>
        <dbReference type="ARBA" id="ARBA00023242"/>
    </source>
</evidence>
<dbReference type="Proteomes" id="UP001331761">
    <property type="component" value="Unassembled WGS sequence"/>
</dbReference>
<feature type="region of interest" description="Disordered" evidence="5">
    <location>
        <begin position="1"/>
        <end position="88"/>
    </location>
</feature>
<feature type="domain" description="TAFH" evidence="6">
    <location>
        <begin position="94"/>
        <end position="197"/>
    </location>
</feature>
<evidence type="ECO:0000256" key="2">
    <source>
        <dbReference type="ARBA" id="ARBA00023015"/>
    </source>
</evidence>
<dbReference type="GO" id="GO:0005634">
    <property type="term" value="C:nucleus"/>
    <property type="evidence" value="ECO:0007669"/>
    <property type="project" value="UniProtKB-SubCell"/>
</dbReference>
<evidence type="ECO:0000313" key="8">
    <source>
        <dbReference type="Proteomes" id="UP001331761"/>
    </source>
</evidence>
<dbReference type="EMBL" id="WIXE01018322">
    <property type="protein sequence ID" value="KAK5971031.1"/>
    <property type="molecule type" value="Genomic_DNA"/>
</dbReference>
<gene>
    <name evidence="7" type="ORF">GCK32_003516</name>
</gene>
<evidence type="ECO:0000256" key="5">
    <source>
        <dbReference type="SAM" id="MobiDB-lite"/>
    </source>
</evidence>
<dbReference type="Gene3D" id="1.20.120.1110">
    <property type="entry name" value="TAFH/NHR1 domain"/>
    <property type="match status" value="1"/>
</dbReference>
<dbReference type="AlphaFoldDB" id="A0AAN8EZZ0"/>
<keyword evidence="4" id="KW-0539">Nucleus</keyword>
<evidence type="ECO:0000313" key="7">
    <source>
        <dbReference type="EMBL" id="KAK5971031.1"/>
    </source>
</evidence>
<name>A0AAN8EZZ0_TRICO</name>
<reference evidence="7 8" key="1">
    <citation type="submission" date="2019-10" db="EMBL/GenBank/DDBJ databases">
        <title>Assembly and Annotation for the nematode Trichostrongylus colubriformis.</title>
        <authorList>
            <person name="Martin J."/>
        </authorList>
    </citation>
    <scope>NUCLEOTIDE SEQUENCE [LARGE SCALE GENOMIC DNA]</scope>
    <source>
        <strain evidence="7">G859</strain>
        <tissue evidence="7">Whole worm</tissue>
    </source>
</reference>
<proteinExistence type="predicted"/>
<evidence type="ECO:0000259" key="6">
    <source>
        <dbReference type="PROSITE" id="PS51119"/>
    </source>
</evidence>
<dbReference type="PROSITE" id="PS51119">
    <property type="entry name" value="TAFH"/>
    <property type="match status" value="1"/>
</dbReference>
<evidence type="ECO:0000256" key="3">
    <source>
        <dbReference type="ARBA" id="ARBA00023163"/>
    </source>
</evidence>
<evidence type="ECO:0000256" key="1">
    <source>
        <dbReference type="ARBA" id="ARBA00004123"/>
    </source>
</evidence>
<keyword evidence="3" id="KW-0804">Transcription</keyword>
<organism evidence="7 8">
    <name type="scientific">Trichostrongylus colubriformis</name>
    <name type="common">Black scour worm</name>
    <dbReference type="NCBI Taxonomy" id="6319"/>
    <lineage>
        <taxon>Eukaryota</taxon>
        <taxon>Metazoa</taxon>
        <taxon>Ecdysozoa</taxon>
        <taxon>Nematoda</taxon>
        <taxon>Chromadorea</taxon>
        <taxon>Rhabditida</taxon>
        <taxon>Rhabditina</taxon>
        <taxon>Rhabditomorpha</taxon>
        <taxon>Strongyloidea</taxon>
        <taxon>Trichostrongylidae</taxon>
        <taxon>Trichostrongylus</taxon>
    </lineage>
</organism>
<dbReference type="GO" id="GO:0006351">
    <property type="term" value="P:DNA-templated transcription"/>
    <property type="evidence" value="ECO:0007669"/>
    <property type="project" value="InterPro"/>
</dbReference>
<dbReference type="InterPro" id="IPR003894">
    <property type="entry name" value="TAFH_NHR1"/>
</dbReference>
<keyword evidence="2" id="KW-0805">Transcription regulation</keyword>
<feature type="region of interest" description="Disordered" evidence="5">
    <location>
        <begin position="465"/>
        <end position="514"/>
    </location>
</feature>
<feature type="region of interest" description="Disordered" evidence="5">
    <location>
        <begin position="411"/>
        <end position="453"/>
    </location>
</feature>
<accession>A0AAN8EZZ0</accession>
<keyword evidence="8" id="KW-1185">Reference proteome</keyword>
<sequence length="604" mass="67013">MAERPMPYGYYADESVDLPTEEERPFTVPLVQRSSIDDERTFSAPPDLQYSSEPLEGISPGSGYSVAQPTVETVERSPEESPQPDVAWQQTDPKQYVARLMHFFLTLLQKCDNIDRAHSRPIMECLGERAKVLIVHLITGHKEPEEFAYELQTLLHSRANPRFVPFLRKTLPHFIEAAVRGKVDIDCLVPEHVKVVPRRTRTFNAEHLHAPRPGYPPNVYGDVSNSESQGGAREWQGGAQEWQGETQTWQNGAQGWQSGAQEWQDGTQAWQGGAEMAFLRTSTPYPHAPPPQPPSVFERPLRETIVYRLRTPDKNVVQYETISNGILQYTMIHPNVILEKIKQCMKVTCSVEEDSGKIGHSSLKAIVAISDAAENRVRELIENLVAYAVHANGGDDPPTISEEEYARLVQESAARREQRQEQGQDAMDKEPTGSRGDEAINEGSEPSDQQAMAVDDAHAAIRESANIAPVEDANTASIGDTKGPVEGANTAPAADAGTTSIEDAKGPVEDANTAPVADDDIMLIEDAKQPIEDVDTEPMDHEAETRKDNLSISKGTDELPEGMIRVRRPRVTLQCLHYILREDPLFKGTKARMNFTAGYFPSHG</sequence>
<comment type="subcellular location">
    <subcellularLocation>
        <location evidence="1">Nucleus</location>
    </subcellularLocation>
</comment>
<dbReference type="InterPro" id="IPR037249">
    <property type="entry name" value="TAFH/NHR1_dom_sf"/>
</dbReference>
<protein>
    <recommendedName>
        <fullName evidence="6">TAFH domain-containing protein</fullName>
    </recommendedName>
</protein>